<gene>
    <name evidence="2" type="ORF">CROQUDRAFT_111733</name>
</gene>
<reference evidence="2" key="1">
    <citation type="submission" date="2013-11" db="EMBL/GenBank/DDBJ databases">
        <title>Genome sequence of the fusiform rust pathogen reveals effectors for host alternation and coevolution with pine.</title>
        <authorList>
            <consortium name="DOE Joint Genome Institute"/>
            <person name="Smith K."/>
            <person name="Pendleton A."/>
            <person name="Kubisiak T."/>
            <person name="Anderson C."/>
            <person name="Salamov A."/>
            <person name="Aerts A."/>
            <person name="Riley R."/>
            <person name="Clum A."/>
            <person name="Lindquist E."/>
            <person name="Ence D."/>
            <person name="Campbell M."/>
            <person name="Kronenberg Z."/>
            <person name="Feau N."/>
            <person name="Dhillon B."/>
            <person name="Hamelin R."/>
            <person name="Burleigh J."/>
            <person name="Smith J."/>
            <person name="Yandell M."/>
            <person name="Nelson C."/>
            <person name="Grigoriev I."/>
            <person name="Davis J."/>
        </authorList>
    </citation>
    <scope>NUCLEOTIDE SEQUENCE</scope>
    <source>
        <strain evidence="2">G11</strain>
    </source>
</reference>
<feature type="region of interest" description="Disordered" evidence="1">
    <location>
        <begin position="47"/>
        <end position="76"/>
    </location>
</feature>
<dbReference type="Proteomes" id="UP000886653">
    <property type="component" value="Unassembled WGS sequence"/>
</dbReference>
<protein>
    <submittedName>
        <fullName evidence="2">Uncharacterized protein</fullName>
    </submittedName>
</protein>
<proteinExistence type="predicted"/>
<accession>A0A9P6N4Z2</accession>
<dbReference type="EMBL" id="MU167751">
    <property type="protein sequence ID" value="KAG0139151.1"/>
    <property type="molecule type" value="Genomic_DNA"/>
</dbReference>
<evidence type="ECO:0000313" key="3">
    <source>
        <dbReference type="Proteomes" id="UP000886653"/>
    </source>
</evidence>
<name>A0A9P6N4Z2_9BASI</name>
<comment type="caution">
    <text evidence="2">The sequence shown here is derived from an EMBL/GenBank/DDBJ whole genome shotgun (WGS) entry which is preliminary data.</text>
</comment>
<keyword evidence="3" id="KW-1185">Reference proteome</keyword>
<sequence>MFSIQVVVRLGDPVPPRRFSSRAVGRWSMRRAIPDLLQTIRRQLIPSPAPLRRPPSVVAHAQPTLPGSNHDKDMEGAGSGGWVGYTLFVDPTARISFPKSKSVQVQHGVSVVARSS</sequence>
<organism evidence="2 3">
    <name type="scientific">Cronartium quercuum f. sp. fusiforme G11</name>
    <dbReference type="NCBI Taxonomy" id="708437"/>
    <lineage>
        <taxon>Eukaryota</taxon>
        <taxon>Fungi</taxon>
        <taxon>Dikarya</taxon>
        <taxon>Basidiomycota</taxon>
        <taxon>Pucciniomycotina</taxon>
        <taxon>Pucciniomycetes</taxon>
        <taxon>Pucciniales</taxon>
        <taxon>Coleosporiaceae</taxon>
        <taxon>Cronartium</taxon>
    </lineage>
</organism>
<evidence type="ECO:0000256" key="1">
    <source>
        <dbReference type="SAM" id="MobiDB-lite"/>
    </source>
</evidence>
<dbReference type="AlphaFoldDB" id="A0A9P6N4Z2"/>
<evidence type="ECO:0000313" key="2">
    <source>
        <dbReference type="EMBL" id="KAG0139151.1"/>
    </source>
</evidence>